<keyword evidence="5" id="KW-0539">Nucleus</keyword>
<name>A0A3Q3K8Z4_MONAL</name>
<evidence type="ECO:0000256" key="3">
    <source>
        <dbReference type="ARBA" id="ARBA00023125"/>
    </source>
</evidence>
<dbReference type="STRING" id="43700.ENSMALP00000029585"/>
<dbReference type="GO" id="GO:0005667">
    <property type="term" value="C:transcription regulator complex"/>
    <property type="evidence" value="ECO:0007669"/>
    <property type="project" value="TreeGrafter"/>
</dbReference>
<evidence type="ECO:0000256" key="5">
    <source>
        <dbReference type="ARBA" id="ARBA00023242"/>
    </source>
</evidence>
<evidence type="ECO:0000313" key="8">
    <source>
        <dbReference type="Proteomes" id="UP000261600"/>
    </source>
</evidence>
<keyword evidence="8" id="KW-1185">Reference proteome</keyword>
<dbReference type="GO" id="GO:0000978">
    <property type="term" value="F:RNA polymerase II cis-regulatory region sequence-specific DNA binding"/>
    <property type="evidence" value="ECO:0007669"/>
    <property type="project" value="TreeGrafter"/>
</dbReference>
<keyword evidence="4" id="KW-0804">Transcription</keyword>
<dbReference type="PANTHER" id="PTHR11793:SF7">
    <property type="entry name" value="TRANSCRIPTION FACTOR E2-ALPHA"/>
    <property type="match status" value="1"/>
</dbReference>
<feature type="compositionally biased region" description="Low complexity" evidence="6">
    <location>
        <begin position="16"/>
        <end position="31"/>
    </location>
</feature>
<dbReference type="AlphaFoldDB" id="A0A3Q3K8Z4"/>
<accession>A0A3Q3K8Z4</accession>
<dbReference type="GO" id="GO:0005634">
    <property type="term" value="C:nucleus"/>
    <property type="evidence" value="ECO:0007669"/>
    <property type="project" value="UniProtKB-SubCell"/>
</dbReference>
<evidence type="ECO:0000256" key="6">
    <source>
        <dbReference type="SAM" id="MobiDB-lite"/>
    </source>
</evidence>
<evidence type="ECO:0000256" key="4">
    <source>
        <dbReference type="ARBA" id="ARBA00023163"/>
    </source>
</evidence>
<evidence type="ECO:0000256" key="1">
    <source>
        <dbReference type="ARBA" id="ARBA00004123"/>
    </source>
</evidence>
<evidence type="ECO:0000256" key="2">
    <source>
        <dbReference type="ARBA" id="ARBA00023015"/>
    </source>
</evidence>
<keyword evidence="2" id="KW-0805">Transcription regulation</keyword>
<comment type="subcellular location">
    <subcellularLocation>
        <location evidence="1">Nucleus</location>
    </subcellularLocation>
</comment>
<dbReference type="Ensembl" id="ENSMALT00000030113.1">
    <property type="protein sequence ID" value="ENSMALP00000029585.1"/>
    <property type="gene ID" value="ENSMALG00000020476.1"/>
</dbReference>
<feature type="region of interest" description="Disordered" evidence="6">
    <location>
        <begin position="1"/>
        <end position="33"/>
    </location>
</feature>
<dbReference type="InterPro" id="IPR051098">
    <property type="entry name" value="NeuroDiff_E-box_TFs"/>
</dbReference>
<keyword evidence="3" id="KW-0238">DNA-binding</keyword>
<proteinExistence type="predicted"/>
<sequence length="150" mass="16553">FQFRDEDNNKTKGPRSGSYCLSSSLSSSQSGPRGRDPIPNFVFLSAPDVYFFFVGCHIIESSCLLRLRGPSEQQQRMAAVETDKELNDLLDFSAMFEPPVSNGKNRPTTLASSQFGGSGIDERSGSSPWGPGEQNSPSFHQGRVQFIFTY</sequence>
<dbReference type="GO" id="GO:0000981">
    <property type="term" value="F:DNA-binding transcription factor activity, RNA polymerase II-specific"/>
    <property type="evidence" value="ECO:0007669"/>
    <property type="project" value="TreeGrafter"/>
</dbReference>
<organism evidence="7 8">
    <name type="scientific">Monopterus albus</name>
    <name type="common">Swamp eel</name>
    <dbReference type="NCBI Taxonomy" id="43700"/>
    <lineage>
        <taxon>Eukaryota</taxon>
        <taxon>Metazoa</taxon>
        <taxon>Chordata</taxon>
        <taxon>Craniata</taxon>
        <taxon>Vertebrata</taxon>
        <taxon>Euteleostomi</taxon>
        <taxon>Actinopterygii</taxon>
        <taxon>Neopterygii</taxon>
        <taxon>Teleostei</taxon>
        <taxon>Neoteleostei</taxon>
        <taxon>Acanthomorphata</taxon>
        <taxon>Anabantaria</taxon>
        <taxon>Synbranchiformes</taxon>
        <taxon>Synbranchidae</taxon>
        <taxon>Monopterus</taxon>
    </lineage>
</organism>
<evidence type="ECO:0000313" key="7">
    <source>
        <dbReference type="Ensembl" id="ENSMALP00000029585.1"/>
    </source>
</evidence>
<protein>
    <submittedName>
        <fullName evidence="7">Uncharacterized protein</fullName>
    </submittedName>
</protein>
<feature type="compositionally biased region" description="Polar residues" evidence="6">
    <location>
        <begin position="102"/>
        <end position="115"/>
    </location>
</feature>
<feature type="compositionally biased region" description="Basic and acidic residues" evidence="6">
    <location>
        <begin position="1"/>
        <end position="10"/>
    </location>
</feature>
<dbReference type="PANTHER" id="PTHR11793">
    <property type="entry name" value="BASIC HELIX-LOOP-HELIX TRANSCRIPTION FACTOR"/>
    <property type="match status" value="1"/>
</dbReference>
<feature type="region of interest" description="Disordered" evidence="6">
    <location>
        <begin position="101"/>
        <end position="141"/>
    </location>
</feature>
<reference evidence="7" key="1">
    <citation type="submission" date="2025-08" db="UniProtKB">
        <authorList>
            <consortium name="Ensembl"/>
        </authorList>
    </citation>
    <scope>IDENTIFICATION</scope>
</reference>
<dbReference type="GO" id="GO:0000785">
    <property type="term" value="C:chromatin"/>
    <property type="evidence" value="ECO:0007669"/>
    <property type="project" value="TreeGrafter"/>
</dbReference>
<reference evidence="7" key="2">
    <citation type="submission" date="2025-09" db="UniProtKB">
        <authorList>
            <consortium name="Ensembl"/>
        </authorList>
    </citation>
    <scope>IDENTIFICATION</scope>
</reference>
<dbReference type="Proteomes" id="UP000261600">
    <property type="component" value="Unplaced"/>
</dbReference>